<dbReference type="EMBL" id="JAGEPA010000001">
    <property type="protein sequence ID" value="MBO1433225.1"/>
    <property type="molecule type" value="Genomic_DNA"/>
</dbReference>
<feature type="compositionally biased region" description="Basic and acidic residues" evidence="2">
    <location>
        <begin position="16"/>
        <end position="25"/>
    </location>
</feature>
<accession>A0ABS3MPB4</accession>
<sequence length="421" mass="45123">MTRQERSGPNGAQNGQKEERRDPNVSRRTLVQGLAVGAAAAAAGVSSALAQNAPAPVGPPTTITSPPRDFSPRGAPTTYFWDPDIIAVDPSFNDLAQPNTSIKRLFTGVLWAEGPAWSSQGRYLLWSDIPNNRQMRWSEDDGHVSVFRMPSNYSNGNSFDFQGRQLSCEHLTRRVTRYENDGTATVLADNYQGKRLNSPNDIVAHPDGSYWFTDPPYGGQLYEGEPDAAGGASNAAGKLNPRIGQPAGFAPAKRELPTNCYRIDPSGRVDLVVSEDQVPDPNGICFSPDYKKLYVVSTGKGPGDTGPGGKGDVFVFDVGADNKPVNGKRFSDFTIDGVKCGPDGIRCDVNGNVWCSSNAGRAVGYNGVTVWSPEGKLLGRIRLPEVCGNITFGGPKRNRLFMAASQSLYAVYTATQGAGPA</sequence>
<name>A0ABS3MPB4_9BRAD</name>
<feature type="region of interest" description="Disordered" evidence="2">
    <location>
        <begin position="1"/>
        <end position="28"/>
    </location>
</feature>
<dbReference type="Pfam" id="PF08450">
    <property type="entry name" value="SGL"/>
    <property type="match status" value="1"/>
</dbReference>
<evidence type="ECO:0000256" key="2">
    <source>
        <dbReference type="SAM" id="MobiDB-lite"/>
    </source>
</evidence>
<keyword evidence="1" id="KW-0378">Hydrolase</keyword>
<dbReference type="PROSITE" id="PS51318">
    <property type="entry name" value="TAT"/>
    <property type="match status" value="1"/>
</dbReference>
<reference evidence="4" key="1">
    <citation type="journal article" date="2021" name="Int. J. Syst. Evol. Microbiol.">
        <title>Bradyrhizobium septentrionale sp. nov. (sv. septentrionale) and Bradyrhizobium quebecense sp. nov. (sv. septentrionale) associated with legumes native to Canada possess rearranged symbiosis genes and numerous insertion sequences.</title>
        <authorList>
            <person name="Bromfield E.S.P."/>
            <person name="Cloutier S."/>
        </authorList>
    </citation>
    <scope>NUCLEOTIDE SEQUENCE</scope>
    <source>
        <strain evidence="4">12S5</strain>
    </source>
</reference>
<gene>
    <name evidence="4" type="ORF">J4P68_28665</name>
</gene>
<evidence type="ECO:0000313" key="5">
    <source>
        <dbReference type="Proteomes" id="UP000692816"/>
    </source>
</evidence>
<dbReference type="SUPFAM" id="SSF63829">
    <property type="entry name" value="Calcium-dependent phosphotriesterase"/>
    <property type="match status" value="1"/>
</dbReference>
<dbReference type="Proteomes" id="UP000692816">
    <property type="component" value="Unassembled WGS sequence"/>
</dbReference>
<comment type="caution">
    <text evidence="4">The sequence shown here is derived from an EMBL/GenBank/DDBJ whole genome shotgun (WGS) entry which is preliminary data.</text>
</comment>
<dbReference type="InterPro" id="IPR013658">
    <property type="entry name" value="SGL"/>
</dbReference>
<organism evidence="4 5">
    <name type="scientific">Bradyrhizobium quebecense</name>
    <dbReference type="NCBI Taxonomy" id="2748629"/>
    <lineage>
        <taxon>Bacteria</taxon>
        <taxon>Pseudomonadati</taxon>
        <taxon>Pseudomonadota</taxon>
        <taxon>Alphaproteobacteria</taxon>
        <taxon>Hyphomicrobiales</taxon>
        <taxon>Nitrobacteraceae</taxon>
        <taxon>Bradyrhizobium</taxon>
    </lineage>
</organism>
<protein>
    <submittedName>
        <fullName evidence="4">SMP-30/gluconolactonase/LRE family protein</fullName>
    </submittedName>
</protein>
<evidence type="ECO:0000313" key="4">
    <source>
        <dbReference type="EMBL" id="MBO1433225.1"/>
    </source>
</evidence>
<feature type="domain" description="SMP-30/Gluconolactonase/LRE-like region" evidence="3">
    <location>
        <begin position="111"/>
        <end position="405"/>
    </location>
</feature>
<proteinExistence type="predicted"/>
<dbReference type="PANTHER" id="PTHR47572">
    <property type="entry name" value="LIPOPROTEIN-RELATED"/>
    <property type="match status" value="1"/>
</dbReference>
<dbReference type="InterPro" id="IPR006311">
    <property type="entry name" value="TAT_signal"/>
</dbReference>
<evidence type="ECO:0000256" key="1">
    <source>
        <dbReference type="ARBA" id="ARBA00022801"/>
    </source>
</evidence>
<dbReference type="InterPro" id="IPR011042">
    <property type="entry name" value="6-blade_b-propeller_TolB-like"/>
</dbReference>
<evidence type="ECO:0000259" key="3">
    <source>
        <dbReference type="Pfam" id="PF08450"/>
    </source>
</evidence>
<keyword evidence="5" id="KW-1185">Reference proteome</keyword>
<dbReference type="Gene3D" id="2.120.10.30">
    <property type="entry name" value="TolB, C-terminal domain"/>
    <property type="match status" value="1"/>
</dbReference>
<dbReference type="RefSeq" id="WP_207835598.1">
    <property type="nucleotide sequence ID" value="NZ_CP088282.1"/>
</dbReference>
<feature type="region of interest" description="Disordered" evidence="2">
    <location>
        <begin position="51"/>
        <end position="72"/>
    </location>
</feature>
<dbReference type="InterPro" id="IPR051262">
    <property type="entry name" value="SMP-30/CGR1_Lactonase"/>
</dbReference>
<dbReference type="PANTHER" id="PTHR47572:SF4">
    <property type="entry name" value="LACTONASE DRP35"/>
    <property type="match status" value="1"/>
</dbReference>